<organism evidence="1 2">
    <name type="scientific">Spiroplasma litorale</name>
    <dbReference type="NCBI Taxonomy" id="216942"/>
    <lineage>
        <taxon>Bacteria</taxon>
        <taxon>Bacillati</taxon>
        <taxon>Mycoplasmatota</taxon>
        <taxon>Mollicutes</taxon>
        <taxon>Entomoplasmatales</taxon>
        <taxon>Spiroplasmataceae</taxon>
        <taxon>Spiroplasma</taxon>
    </lineage>
</organism>
<accession>A0A0K1W236</accession>
<dbReference type="STRING" id="216942.SLITO_v1c05140"/>
<dbReference type="AlphaFoldDB" id="A0A0K1W236"/>
<gene>
    <name evidence="1" type="ORF">SLITO_v1c05140</name>
</gene>
<dbReference type="EMBL" id="CP012357">
    <property type="protein sequence ID" value="AKX34162.1"/>
    <property type="molecule type" value="Genomic_DNA"/>
</dbReference>
<dbReference type="PATRIC" id="fig|216942.3.peg.517"/>
<sequence>MIEYFLTKEEKKTFSKLNLSKIKREDFFSYLQMEERVLESLVNYFDTTSKKNPILEMKIEKQKNHVEKLNRYYYDVILLTPKEEFDFKKLRKEFRKSVKPYKKILKY</sequence>
<evidence type="ECO:0000313" key="2">
    <source>
        <dbReference type="Proteomes" id="UP000067476"/>
    </source>
</evidence>
<dbReference type="KEGG" id="sll:SLITO_v1c05140"/>
<proteinExistence type="predicted"/>
<keyword evidence="2" id="KW-1185">Reference proteome</keyword>
<dbReference type="Proteomes" id="UP000067476">
    <property type="component" value="Chromosome"/>
</dbReference>
<evidence type="ECO:0000313" key="1">
    <source>
        <dbReference type="EMBL" id="AKX34162.1"/>
    </source>
</evidence>
<reference evidence="1 2" key="1">
    <citation type="journal article" date="2015" name="Genome Announc.">
        <title>Complete Genome Sequence of Spiroplasma litorale TN-1T (DSM 21781), a Bacterium Isolated from a Green-Eyed Horsefly (Tabanus nigrovittatus).</title>
        <authorList>
            <person name="Lo W.S."/>
            <person name="Lai Y.C."/>
            <person name="Lien Y.W."/>
            <person name="Wang T.H."/>
            <person name="Kuo C.H."/>
        </authorList>
    </citation>
    <scope>NUCLEOTIDE SEQUENCE [LARGE SCALE GENOMIC DNA]</scope>
    <source>
        <strain evidence="1 2">TN-1</strain>
    </source>
</reference>
<dbReference type="RefSeq" id="WP_075058255.1">
    <property type="nucleotide sequence ID" value="NZ_CP012357.1"/>
</dbReference>
<dbReference type="OrthoDB" id="389626at2"/>
<name>A0A0K1W236_9MOLU</name>
<protein>
    <submittedName>
        <fullName evidence="1">Uncharacterized protein</fullName>
    </submittedName>
</protein>